<dbReference type="AlphaFoldDB" id="A0A8J5IGZ0"/>
<evidence type="ECO:0000313" key="2">
    <source>
        <dbReference type="EMBL" id="KAG6943170.1"/>
    </source>
</evidence>
<keyword evidence="3" id="KW-1185">Reference proteome</keyword>
<name>A0A8J5IGZ0_9STRA</name>
<feature type="chain" id="PRO_5035162664" description="Secreted protein" evidence="1">
    <location>
        <begin position="25"/>
        <end position="142"/>
    </location>
</feature>
<dbReference type="EMBL" id="JAENGY010002820">
    <property type="protein sequence ID" value="KAG6943170.1"/>
    <property type="molecule type" value="Genomic_DNA"/>
</dbReference>
<dbReference type="PANTHER" id="PTHR33714">
    <property type="entry name" value="COUNTING FACTOR-ASSOCIATED PROTEIN A-RELATED"/>
    <property type="match status" value="1"/>
</dbReference>
<evidence type="ECO:0000313" key="3">
    <source>
        <dbReference type="Proteomes" id="UP000709295"/>
    </source>
</evidence>
<feature type="non-terminal residue" evidence="2">
    <location>
        <position position="142"/>
    </location>
</feature>
<organism evidence="2 3">
    <name type="scientific">Phytophthora aleatoria</name>
    <dbReference type="NCBI Taxonomy" id="2496075"/>
    <lineage>
        <taxon>Eukaryota</taxon>
        <taxon>Sar</taxon>
        <taxon>Stramenopiles</taxon>
        <taxon>Oomycota</taxon>
        <taxon>Peronosporomycetes</taxon>
        <taxon>Peronosporales</taxon>
        <taxon>Peronosporaceae</taxon>
        <taxon>Phytophthora</taxon>
    </lineage>
</organism>
<reference evidence="2" key="1">
    <citation type="submission" date="2021-01" db="EMBL/GenBank/DDBJ databases">
        <title>Phytophthora aleatoria, a newly-described species from Pinus radiata is distinct from Phytophthora cactorum isolates based on comparative genomics.</title>
        <authorList>
            <person name="Mcdougal R."/>
            <person name="Panda P."/>
            <person name="Williams N."/>
            <person name="Studholme D.J."/>
        </authorList>
    </citation>
    <scope>NUCLEOTIDE SEQUENCE</scope>
    <source>
        <strain evidence="2">NZFS 4037</strain>
    </source>
</reference>
<gene>
    <name evidence="2" type="ORF">JG688_00017743</name>
</gene>
<feature type="signal peptide" evidence="1">
    <location>
        <begin position="1"/>
        <end position="24"/>
    </location>
</feature>
<dbReference type="PANTHER" id="PTHR33714:SF3">
    <property type="entry name" value="COUNTING FACTOR-ASSOCIATED PROTEIN A-RELATED"/>
    <property type="match status" value="1"/>
</dbReference>
<protein>
    <recommendedName>
        <fullName evidence="4">Secreted protein</fullName>
    </recommendedName>
</protein>
<evidence type="ECO:0008006" key="4">
    <source>
        <dbReference type="Google" id="ProtNLM"/>
    </source>
</evidence>
<sequence>MKPFRLRSLGVAAFFLAAADTTQATSINLEATVVYTASGDCTTSTGTPVLVTAVPAPNIGCSASITCTETPAGSSLFPATICSTTDGTANGAFINTNLPAIFGSSPYVVVEAYTAGQLCAAAQLSGITTYLADGKCHKTDTS</sequence>
<comment type="caution">
    <text evidence="2">The sequence shown here is derived from an EMBL/GenBank/DDBJ whole genome shotgun (WGS) entry which is preliminary data.</text>
</comment>
<keyword evidence="1" id="KW-0732">Signal</keyword>
<evidence type="ECO:0000256" key="1">
    <source>
        <dbReference type="SAM" id="SignalP"/>
    </source>
</evidence>
<proteinExistence type="predicted"/>
<accession>A0A8J5IGZ0</accession>
<dbReference type="Proteomes" id="UP000709295">
    <property type="component" value="Unassembled WGS sequence"/>
</dbReference>